<keyword evidence="1" id="KW-0472">Membrane</keyword>
<feature type="transmembrane region" description="Helical" evidence="1">
    <location>
        <begin position="195"/>
        <end position="217"/>
    </location>
</feature>
<protein>
    <submittedName>
        <fullName evidence="2">Uncharacterized protein</fullName>
    </submittedName>
</protein>
<evidence type="ECO:0000313" key="2">
    <source>
        <dbReference type="EMBL" id="CAF1032881.1"/>
    </source>
</evidence>
<gene>
    <name evidence="2" type="ORF">IZO911_LOCUS19352</name>
    <name evidence="3" type="ORF">KXQ929_LOCUS25046</name>
</gene>
<dbReference type="EMBL" id="CAJOBB010002135">
    <property type="protein sequence ID" value="CAF3941196.1"/>
    <property type="molecule type" value="Genomic_DNA"/>
</dbReference>
<name>A0A814J5Y9_9BILA</name>
<dbReference type="AlphaFoldDB" id="A0A814J5Y9"/>
<evidence type="ECO:0000313" key="3">
    <source>
        <dbReference type="EMBL" id="CAF3941196.1"/>
    </source>
</evidence>
<dbReference type="Proteomes" id="UP000663860">
    <property type="component" value="Unassembled WGS sequence"/>
</dbReference>
<evidence type="ECO:0000313" key="4">
    <source>
        <dbReference type="Proteomes" id="UP000663860"/>
    </source>
</evidence>
<dbReference type="Proteomes" id="UP000663868">
    <property type="component" value="Unassembled WGS sequence"/>
</dbReference>
<keyword evidence="1" id="KW-0812">Transmembrane</keyword>
<reference evidence="2" key="1">
    <citation type="submission" date="2021-02" db="EMBL/GenBank/DDBJ databases">
        <authorList>
            <person name="Nowell W R."/>
        </authorList>
    </citation>
    <scope>NUCLEOTIDE SEQUENCE</scope>
</reference>
<keyword evidence="1" id="KW-1133">Transmembrane helix</keyword>
<accession>A0A814J5Y9</accession>
<organism evidence="2 4">
    <name type="scientific">Adineta steineri</name>
    <dbReference type="NCBI Taxonomy" id="433720"/>
    <lineage>
        <taxon>Eukaryota</taxon>
        <taxon>Metazoa</taxon>
        <taxon>Spiralia</taxon>
        <taxon>Gnathifera</taxon>
        <taxon>Rotifera</taxon>
        <taxon>Eurotatoria</taxon>
        <taxon>Bdelloidea</taxon>
        <taxon>Adinetida</taxon>
        <taxon>Adinetidae</taxon>
        <taxon>Adineta</taxon>
    </lineage>
</organism>
<dbReference type="EMBL" id="CAJNOE010000192">
    <property type="protein sequence ID" value="CAF1032881.1"/>
    <property type="molecule type" value="Genomic_DNA"/>
</dbReference>
<comment type="caution">
    <text evidence="2">The sequence shown here is derived from an EMBL/GenBank/DDBJ whole genome shotgun (WGS) entry which is preliminary data.</text>
</comment>
<evidence type="ECO:0000256" key="1">
    <source>
        <dbReference type="SAM" id="Phobius"/>
    </source>
</evidence>
<sequence>MMKFDYIDGESRKCSEPEYSPLCICRSSYRHSINTDLFLATLSLSQCNNSRSNQQCRQSQFHPPSFHLTQLIPKLANLSHCFQQLHCLQTLKSVQRCKQCYLTSSLVTHNDSYYTNRAFDNLPTDACFYLCQYDTSCGFLCLNQHVTISINCNICQGHRKNITCRCIKPKQSAVCLQSSLETTTEPWMQKRGFPAAAYLLLLILFVIILVITIKLIYYQLDRCQLRFINHSIFSNQGQRLSRSSSNVLQIPHT</sequence>
<proteinExistence type="predicted"/>